<gene>
    <name evidence="13" type="ORF">ACFSB2_25340</name>
</gene>
<organism evidence="13 14">
    <name type="scientific">Alicyclobacillus fodiniaquatilis</name>
    <dbReference type="NCBI Taxonomy" id="1661150"/>
    <lineage>
        <taxon>Bacteria</taxon>
        <taxon>Bacillati</taxon>
        <taxon>Bacillota</taxon>
        <taxon>Bacilli</taxon>
        <taxon>Bacillales</taxon>
        <taxon>Alicyclobacillaceae</taxon>
        <taxon>Alicyclobacillus</taxon>
    </lineage>
</organism>
<comment type="catalytic activity">
    <reaction evidence="10">
        <text>[GlcNAc-(1-&gt;4)-Mur2Ac(oyl-L-Ala-gamma-D-Glu-L-Lys-D-Ala-D-Ala)](n)-di-trans,octa-cis-undecaprenyl diphosphate + beta-D-GlcNAc-(1-&gt;4)-Mur2Ac(oyl-L-Ala-gamma-D-Glu-L-Lys-D-Ala-D-Ala)-di-trans,octa-cis-undecaprenyl diphosphate = [GlcNAc-(1-&gt;4)-Mur2Ac(oyl-L-Ala-gamma-D-Glu-L-Lys-D-Ala-D-Ala)](n+1)-di-trans,octa-cis-undecaprenyl diphosphate + di-trans,octa-cis-undecaprenyl diphosphate + H(+)</text>
        <dbReference type="Rhea" id="RHEA:23708"/>
        <dbReference type="Rhea" id="RHEA-COMP:9602"/>
        <dbReference type="Rhea" id="RHEA-COMP:9603"/>
        <dbReference type="ChEBI" id="CHEBI:15378"/>
        <dbReference type="ChEBI" id="CHEBI:58405"/>
        <dbReference type="ChEBI" id="CHEBI:60033"/>
        <dbReference type="ChEBI" id="CHEBI:78435"/>
        <dbReference type="EC" id="2.4.99.28"/>
    </reaction>
</comment>
<keyword evidence="7 11" id="KW-0472">Membrane</keyword>
<dbReference type="InterPro" id="IPR023346">
    <property type="entry name" value="Lysozyme-like_dom_sf"/>
</dbReference>
<dbReference type="Proteomes" id="UP001597079">
    <property type="component" value="Unassembled WGS sequence"/>
</dbReference>
<evidence type="ECO:0000256" key="2">
    <source>
        <dbReference type="ARBA" id="ARBA00022475"/>
    </source>
</evidence>
<dbReference type="PANTHER" id="PTHR32282:SF11">
    <property type="entry name" value="PENICILLIN-BINDING PROTEIN 1B"/>
    <property type="match status" value="1"/>
</dbReference>
<dbReference type="RefSeq" id="WP_377945942.1">
    <property type="nucleotide sequence ID" value="NZ_JBHUCX010000099.1"/>
</dbReference>
<accession>A0ABW4JNH1</accession>
<dbReference type="InterPro" id="IPR001264">
    <property type="entry name" value="Glyco_trans_51"/>
</dbReference>
<evidence type="ECO:0000256" key="1">
    <source>
        <dbReference type="ARBA" id="ARBA00004236"/>
    </source>
</evidence>
<dbReference type="PANTHER" id="PTHR32282">
    <property type="entry name" value="BINDING PROTEIN TRANSPEPTIDASE, PUTATIVE-RELATED"/>
    <property type="match status" value="1"/>
</dbReference>
<keyword evidence="11" id="KW-1133">Transmembrane helix</keyword>
<evidence type="ECO:0000313" key="13">
    <source>
        <dbReference type="EMBL" id="MFD1677996.1"/>
    </source>
</evidence>
<reference evidence="14" key="1">
    <citation type="journal article" date="2019" name="Int. J. Syst. Evol. Microbiol.">
        <title>The Global Catalogue of Microorganisms (GCM) 10K type strain sequencing project: providing services to taxonomists for standard genome sequencing and annotation.</title>
        <authorList>
            <consortium name="The Broad Institute Genomics Platform"/>
            <consortium name="The Broad Institute Genome Sequencing Center for Infectious Disease"/>
            <person name="Wu L."/>
            <person name="Ma J."/>
        </authorList>
    </citation>
    <scope>NUCLEOTIDE SEQUENCE [LARGE SCALE GENOMIC DNA]</scope>
    <source>
        <strain evidence="14">CGMCC 1.12286</strain>
    </source>
</reference>
<dbReference type="EC" id="2.4.99.28" evidence="9"/>
<evidence type="ECO:0000256" key="9">
    <source>
        <dbReference type="ARBA" id="ARBA00044770"/>
    </source>
</evidence>
<dbReference type="SUPFAM" id="SSF53955">
    <property type="entry name" value="Lysozyme-like"/>
    <property type="match status" value="1"/>
</dbReference>
<feature type="transmembrane region" description="Helical" evidence="11">
    <location>
        <begin position="12"/>
        <end position="31"/>
    </location>
</feature>
<evidence type="ECO:0000259" key="12">
    <source>
        <dbReference type="Pfam" id="PF00912"/>
    </source>
</evidence>
<evidence type="ECO:0000256" key="7">
    <source>
        <dbReference type="ARBA" id="ARBA00023136"/>
    </source>
</evidence>
<feature type="domain" description="Glycosyl transferase family 51" evidence="12">
    <location>
        <begin position="43"/>
        <end position="218"/>
    </location>
</feature>
<evidence type="ECO:0000256" key="11">
    <source>
        <dbReference type="SAM" id="Phobius"/>
    </source>
</evidence>
<comment type="caution">
    <text evidence="13">The sequence shown here is derived from an EMBL/GenBank/DDBJ whole genome shotgun (WGS) entry which is preliminary data.</text>
</comment>
<evidence type="ECO:0000256" key="4">
    <source>
        <dbReference type="ARBA" id="ARBA00022679"/>
    </source>
</evidence>
<comment type="subcellular location">
    <subcellularLocation>
        <location evidence="1">Cell membrane</location>
    </subcellularLocation>
</comment>
<keyword evidence="8" id="KW-0961">Cell wall biogenesis/degradation</keyword>
<sequence length="240" mass="27010">MLPLMWRVGKNFIICSLLLAVGLWYGARWYFTHVYPIQLHVQQQVIAQMNAQHSSPLSYSEIPAMYRKAVIATEDRTFETNIGISFRGIGRALWVDIRGGQALQGGSTITQQLVHNTVLRQIPKSIGWKFIEMFDSVGLYDTMSKADVFMLYANDIYFGQQAYGLYAASEAYFGLPPSQLNAGELTMLAGLPNAPSDYDPFVNMKLARMRQKFVVSRMVLDGQVTKTQANAILNDPIQLQ</sequence>
<keyword evidence="3" id="KW-0328">Glycosyltransferase</keyword>
<evidence type="ECO:0000313" key="14">
    <source>
        <dbReference type="Proteomes" id="UP001597079"/>
    </source>
</evidence>
<keyword evidence="5" id="KW-0133">Cell shape</keyword>
<name>A0ABW4JNH1_9BACL</name>
<evidence type="ECO:0000256" key="6">
    <source>
        <dbReference type="ARBA" id="ARBA00022984"/>
    </source>
</evidence>
<keyword evidence="14" id="KW-1185">Reference proteome</keyword>
<proteinExistence type="predicted"/>
<dbReference type="EMBL" id="JBHUCX010000099">
    <property type="protein sequence ID" value="MFD1677996.1"/>
    <property type="molecule type" value="Genomic_DNA"/>
</dbReference>
<dbReference type="Gene3D" id="1.10.3810.10">
    <property type="entry name" value="Biosynthetic peptidoglycan transglycosylase-like"/>
    <property type="match status" value="1"/>
</dbReference>
<dbReference type="InterPro" id="IPR050396">
    <property type="entry name" value="Glycosyltr_51/Transpeptidase"/>
</dbReference>
<keyword evidence="11" id="KW-0812">Transmembrane</keyword>
<evidence type="ECO:0000256" key="8">
    <source>
        <dbReference type="ARBA" id="ARBA00023316"/>
    </source>
</evidence>
<keyword evidence="6" id="KW-0573">Peptidoglycan synthesis</keyword>
<protein>
    <recommendedName>
        <fullName evidence="9">peptidoglycan glycosyltransferase</fullName>
        <ecNumber evidence="9">2.4.99.28</ecNumber>
    </recommendedName>
</protein>
<dbReference type="Pfam" id="PF00912">
    <property type="entry name" value="Transgly"/>
    <property type="match status" value="1"/>
</dbReference>
<keyword evidence="4" id="KW-0808">Transferase</keyword>
<evidence type="ECO:0000256" key="10">
    <source>
        <dbReference type="ARBA" id="ARBA00049902"/>
    </source>
</evidence>
<keyword evidence="2" id="KW-1003">Cell membrane</keyword>
<evidence type="ECO:0000256" key="5">
    <source>
        <dbReference type="ARBA" id="ARBA00022960"/>
    </source>
</evidence>
<dbReference type="InterPro" id="IPR036950">
    <property type="entry name" value="PBP_transglycosylase"/>
</dbReference>
<evidence type="ECO:0000256" key="3">
    <source>
        <dbReference type="ARBA" id="ARBA00022676"/>
    </source>
</evidence>